<gene>
    <name evidence="2" type="ORF">GCK72_026180</name>
</gene>
<organism evidence="2 3">
    <name type="scientific">Caenorhabditis remanei</name>
    <name type="common">Caenorhabditis vulgaris</name>
    <dbReference type="NCBI Taxonomy" id="31234"/>
    <lineage>
        <taxon>Eukaryota</taxon>
        <taxon>Metazoa</taxon>
        <taxon>Ecdysozoa</taxon>
        <taxon>Nematoda</taxon>
        <taxon>Chromadorea</taxon>
        <taxon>Rhabditida</taxon>
        <taxon>Rhabditina</taxon>
        <taxon>Rhabditomorpha</taxon>
        <taxon>Rhabditoidea</taxon>
        <taxon>Rhabditidae</taxon>
        <taxon>Peloderinae</taxon>
        <taxon>Caenorhabditis</taxon>
    </lineage>
</organism>
<dbReference type="Proteomes" id="UP000483820">
    <property type="component" value="Chromosome X"/>
</dbReference>
<sequence>MGSSLVMTAQTFQSSRNGTWLRSTNSSANYTPQTVNNTKDIGMWMIDDVETQATPSSSQNRRPSTSAKRWKVSWSWLKTRRIIVKYIPLKTVKESILSIDQRQAEKN</sequence>
<feature type="compositionally biased region" description="Polar residues" evidence="1">
    <location>
        <begin position="1"/>
        <end position="39"/>
    </location>
</feature>
<feature type="compositionally biased region" description="Polar residues" evidence="1">
    <location>
        <begin position="51"/>
        <end position="67"/>
    </location>
</feature>
<comment type="caution">
    <text evidence="2">The sequence shown here is derived from an EMBL/GenBank/DDBJ whole genome shotgun (WGS) entry which is preliminary data.</text>
</comment>
<dbReference type="EMBL" id="WUAV01000006">
    <property type="protein sequence ID" value="KAF1749712.1"/>
    <property type="molecule type" value="Genomic_DNA"/>
</dbReference>
<name>A0A6A5G4T5_CAERE</name>
<proteinExistence type="predicted"/>
<reference evidence="2 3" key="1">
    <citation type="submission" date="2019-12" db="EMBL/GenBank/DDBJ databases">
        <title>Chromosome-level assembly of the Caenorhabditis remanei genome.</title>
        <authorList>
            <person name="Teterina A.A."/>
            <person name="Willis J.H."/>
            <person name="Phillips P.C."/>
        </authorList>
    </citation>
    <scope>NUCLEOTIDE SEQUENCE [LARGE SCALE GENOMIC DNA]</scope>
    <source>
        <strain evidence="2 3">PX506</strain>
        <tissue evidence="2">Whole organism</tissue>
    </source>
</reference>
<dbReference type="CTD" id="9813788"/>
<dbReference type="AlphaFoldDB" id="A0A6A5G4T5"/>
<dbReference type="KEGG" id="crq:GCK72_026180"/>
<dbReference type="GeneID" id="9813788"/>
<evidence type="ECO:0000256" key="1">
    <source>
        <dbReference type="SAM" id="MobiDB-lite"/>
    </source>
</evidence>
<protein>
    <submittedName>
        <fullName evidence="2">Uncharacterized protein</fullName>
    </submittedName>
</protein>
<accession>A0A6A5G4T5</accession>
<dbReference type="RefSeq" id="XP_053580279.1">
    <property type="nucleotide sequence ID" value="XM_053736713.1"/>
</dbReference>
<evidence type="ECO:0000313" key="3">
    <source>
        <dbReference type="Proteomes" id="UP000483820"/>
    </source>
</evidence>
<feature type="region of interest" description="Disordered" evidence="1">
    <location>
        <begin position="1"/>
        <end position="68"/>
    </location>
</feature>
<evidence type="ECO:0000313" key="2">
    <source>
        <dbReference type="EMBL" id="KAF1749712.1"/>
    </source>
</evidence>